<organism evidence="3 4">
    <name type="scientific">Pinctada imbricata</name>
    <name type="common">Atlantic pearl-oyster</name>
    <name type="synonym">Pinctada martensii</name>
    <dbReference type="NCBI Taxonomy" id="66713"/>
    <lineage>
        <taxon>Eukaryota</taxon>
        <taxon>Metazoa</taxon>
        <taxon>Spiralia</taxon>
        <taxon>Lophotrochozoa</taxon>
        <taxon>Mollusca</taxon>
        <taxon>Bivalvia</taxon>
        <taxon>Autobranchia</taxon>
        <taxon>Pteriomorphia</taxon>
        <taxon>Pterioida</taxon>
        <taxon>Pterioidea</taxon>
        <taxon>Pteriidae</taxon>
        <taxon>Pinctada</taxon>
    </lineage>
</organism>
<name>A0AA88YPR2_PINIB</name>
<dbReference type="PROSITE" id="PS00514">
    <property type="entry name" value="FIBRINOGEN_C_1"/>
    <property type="match status" value="1"/>
</dbReference>
<protein>
    <recommendedName>
        <fullName evidence="2">Fibrinogen C-terminal domain-containing protein</fullName>
    </recommendedName>
</protein>
<feature type="domain" description="Fibrinogen C-terminal" evidence="2">
    <location>
        <begin position="1"/>
        <end position="112"/>
    </location>
</feature>
<sequence>MTDRNDNVGYAEYKTFHVDSEADGFMLNVGGFSGDKGDGLVAHSGHKFSTKDRDQDTNSGNCAVKRSGAWWYSNCSVSNLNGDYSRSSGLRGVFWLEPSSPLKKTEMMLRCK</sequence>
<dbReference type="InterPro" id="IPR014716">
    <property type="entry name" value="Fibrinogen_a/b/g_C_1"/>
</dbReference>
<keyword evidence="4" id="KW-1185">Reference proteome</keyword>
<dbReference type="InterPro" id="IPR002181">
    <property type="entry name" value="Fibrinogen_a/b/g_C_dom"/>
</dbReference>
<dbReference type="Gene3D" id="3.90.215.10">
    <property type="entry name" value="Gamma Fibrinogen, chain A, domain 1"/>
    <property type="match status" value="1"/>
</dbReference>
<dbReference type="Proteomes" id="UP001186944">
    <property type="component" value="Unassembled WGS sequence"/>
</dbReference>
<evidence type="ECO:0000259" key="2">
    <source>
        <dbReference type="PROSITE" id="PS51406"/>
    </source>
</evidence>
<accession>A0AA88YPR2</accession>
<dbReference type="GO" id="GO:0005615">
    <property type="term" value="C:extracellular space"/>
    <property type="evidence" value="ECO:0007669"/>
    <property type="project" value="TreeGrafter"/>
</dbReference>
<proteinExistence type="predicted"/>
<dbReference type="SUPFAM" id="SSF56496">
    <property type="entry name" value="Fibrinogen C-terminal domain-like"/>
    <property type="match status" value="1"/>
</dbReference>
<dbReference type="PANTHER" id="PTHR19143:SF394">
    <property type="entry name" value="ANGIOPOIETIN-RELATED PROTEIN 3-LIKE"/>
    <property type="match status" value="1"/>
</dbReference>
<dbReference type="EMBL" id="VSWD01000005">
    <property type="protein sequence ID" value="KAK3103194.1"/>
    <property type="molecule type" value="Genomic_DNA"/>
</dbReference>
<dbReference type="SMART" id="SM00186">
    <property type="entry name" value="FBG"/>
    <property type="match status" value="1"/>
</dbReference>
<dbReference type="InterPro" id="IPR050373">
    <property type="entry name" value="Fibrinogen_C-term_domain"/>
</dbReference>
<dbReference type="Pfam" id="PF00147">
    <property type="entry name" value="Fibrinogen_C"/>
    <property type="match status" value="1"/>
</dbReference>
<evidence type="ECO:0000313" key="4">
    <source>
        <dbReference type="Proteomes" id="UP001186944"/>
    </source>
</evidence>
<dbReference type="InterPro" id="IPR020837">
    <property type="entry name" value="Fibrinogen_CS"/>
</dbReference>
<dbReference type="AlphaFoldDB" id="A0AA88YPR2"/>
<dbReference type="PROSITE" id="PS51406">
    <property type="entry name" value="FIBRINOGEN_C_2"/>
    <property type="match status" value="1"/>
</dbReference>
<dbReference type="PANTHER" id="PTHR19143">
    <property type="entry name" value="FIBRINOGEN/TENASCIN/ANGIOPOEITIN"/>
    <property type="match status" value="1"/>
</dbReference>
<gene>
    <name evidence="3" type="ORF">FSP39_017247</name>
</gene>
<keyword evidence="1" id="KW-1015">Disulfide bond</keyword>
<reference evidence="3" key="1">
    <citation type="submission" date="2019-08" db="EMBL/GenBank/DDBJ databases">
        <title>The improved chromosome-level genome for the pearl oyster Pinctada fucata martensii using PacBio sequencing and Hi-C.</title>
        <authorList>
            <person name="Zheng Z."/>
        </authorList>
    </citation>
    <scope>NUCLEOTIDE SEQUENCE</scope>
    <source>
        <strain evidence="3">ZZ-2019</strain>
        <tissue evidence="3">Adductor muscle</tissue>
    </source>
</reference>
<evidence type="ECO:0000313" key="3">
    <source>
        <dbReference type="EMBL" id="KAK3103194.1"/>
    </source>
</evidence>
<evidence type="ECO:0000256" key="1">
    <source>
        <dbReference type="ARBA" id="ARBA00023157"/>
    </source>
</evidence>
<comment type="caution">
    <text evidence="3">The sequence shown here is derived from an EMBL/GenBank/DDBJ whole genome shotgun (WGS) entry which is preliminary data.</text>
</comment>
<dbReference type="InterPro" id="IPR036056">
    <property type="entry name" value="Fibrinogen-like_C"/>
</dbReference>